<dbReference type="EC" id="3.2.1.14" evidence="3"/>
<keyword evidence="4 9" id="KW-0378">Hydrolase</keyword>
<evidence type="ECO:0000256" key="1">
    <source>
        <dbReference type="ARBA" id="ARBA00000822"/>
    </source>
</evidence>
<feature type="signal peptide" evidence="10">
    <location>
        <begin position="1"/>
        <end position="24"/>
    </location>
</feature>
<dbReference type="InterPro" id="IPR001223">
    <property type="entry name" value="Glyco_hydro18_cat"/>
</dbReference>
<dbReference type="PROSITE" id="PS51910">
    <property type="entry name" value="GH18_2"/>
    <property type="match status" value="1"/>
</dbReference>
<evidence type="ECO:0000256" key="4">
    <source>
        <dbReference type="ARBA" id="ARBA00022801"/>
    </source>
</evidence>
<keyword evidence="6" id="KW-0119">Carbohydrate metabolism</keyword>
<feature type="domain" description="GH18" evidence="11">
    <location>
        <begin position="35"/>
        <end position="365"/>
    </location>
</feature>
<gene>
    <name evidence="12" type="ORF">BDV26DRAFT_290817</name>
</gene>
<organism evidence="12 13">
    <name type="scientific">Aspergillus bertholletiae</name>
    <dbReference type="NCBI Taxonomy" id="1226010"/>
    <lineage>
        <taxon>Eukaryota</taxon>
        <taxon>Fungi</taxon>
        <taxon>Dikarya</taxon>
        <taxon>Ascomycota</taxon>
        <taxon>Pezizomycotina</taxon>
        <taxon>Eurotiomycetes</taxon>
        <taxon>Eurotiomycetidae</taxon>
        <taxon>Eurotiales</taxon>
        <taxon>Aspergillaceae</taxon>
        <taxon>Aspergillus</taxon>
        <taxon>Aspergillus subgen. Circumdati</taxon>
    </lineage>
</organism>
<dbReference type="EMBL" id="ML736187">
    <property type="protein sequence ID" value="KAE8379951.1"/>
    <property type="molecule type" value="Genomic_DNA"/>
</dbReference>
<comment type="catalytic activity">
    <reaction evidence="1">
        <text>Random endo-hydrolysis of N-acetyl-beta-D-glucosaminide (1-&gt;4)-beta-linkages in chitin and chitodextrins.</text>
        <dbReference type="EC" id="3.2.1.14"/>
    </reaction>
</comment>
<dbReference type="Proteomes" id="UP000326198">
    <property type="component" value="Unassembled WGS sequence"/>
</dbReference>
<evidence type="ECO:0000256" key="10">
    <source>
        <dbReference type="SAM" id="SignalP"/>
    </source>
</evidence>
<dbReference type="OrthoDB" id="76388at2759"/>
<dbReference type="PROSITE" id="PS01095">
    <property type="entry name" value="GH18_1"/>
    <property type="match status" value="1"/>
</dbReference>
<evidence type="ECO:0000256" key="3">
    <source>
        <dbReference type="ARBA" id="ARBA00012729"/>
    </source>
</evidence>
<sequence>MQTFFHLWGLACFTSAALIPRANDKNDTSESANGFISMAYYVNWAIYNGHYPQHMPADKLTFSTLLRISPKPEGEKDNVHECIKQLGLLNQKNRKLKVLLSIGGYTYSQNWADILKVEESRKNFAQLTVKLMHDVSFDGLDIDWELPKEENAKDMVSLLKEEREEMDRCCLLTIACQAGATNYKVLLMSEIDKYLDLWNLMAYDYVGSWANKTGHAANLFPDPSNPETTPANTDGAIKFYTSHGVSPKKIVLGMPLYGRSFINTAGLDQPYTEVGMGIGDAGIWHYRVLPLAKAKVVELPNIGASYSYDEKNKMYVTYDTMNMTIAKAKYIKEKGLARGMWWETSTDKAGENSLIGTLVRELGGIDALDKSENLIDFPMSKYTNIRDKLKRIRRAIEN</sequence>
<evidence type="ECO:0000256" key="8">
    <source>
        <dbReference type="ARBA" id="ARBA00023326"/>
    </source>
</evidence>
<dbReference type="AlphaFoldDB" id="A0A5N7BDU5"/>
<dbReference type="PANTHER" id="PTHR11177:SF317">
    <property type="entry name" value="CHITINASE 12-RELATED"/>
    <property type="match status" value="1"/>
</dbReference>
<evidence type="ECO:0000256" key="9">
    <source>
        <dbReference type="RuleBase" id="RU000489"/>
    </source>
</evidence>
<proteinExistence type="inferred from homology"/>
<comment type="similarity">
    <text evidence="2">Belongs to the glycosyl hydrolase 18 family. Chitinase class V subfamily.</text>
</comment>
<dbReference type="GO" id="GO:0008843">
    <property type="term" value="F:endochitinase activity"/>
    <property type="evidence" value="ECO:0007669"/>
    <property type="project" value="UniProtKB-EC"/>
</dbReference>
<dbReference type="GO" id="GO:0000272">
    <property type="term" value="P:polysaccharide catabolic process"/>
    <property type="evidence" value="ECO:0007669"/>
    <property type="project" value="UniProtKB-KW"/>
</dbReference>
<dbReference type="InterPro" id="IPR029070">
    <property type="entry name" value="Chitinase_insertion_sf"/>
</dbReference>
<dbReference type="InterPro" id="IPR050314">
    <property type="entry name" value="Glycosyl_Hydrlase_18"/>
</dbReference>
<dbReference type="GO" id="GO:0006032">
    <property type="term" value="P:chitin catabolic process"/>
    <property type="evidence" value="ECO:0007669"/>
    <property type="project" value="UniProtKB-KW"/>
</dbReference>
<name>A0A5N7BDU5_9EURO</name>
<dbReference type="SUPFAM" id="SSF54556">
    <property type="entry name" value="Chitinase insertion domain"/>
    <property type="match status" value="1"/>
</dbReference>
<keyword evidence="13" id="KW-1185">Reference proteome</keyword>
<reference evidence="12 13" key="1">
    <citation type="submission" date="2019-04" db="EMBL/GenBank/DDBJ databases">
        <title>Friends and foes A comparative genomics studyof 23 Aspergillus species from section Flavi.</title>
        <authorList>
            <consortium name="DOE Joint Genome Institute"/>
            <person name="Kjaerbolling I."/>
            <person name="Vesth T."/>
            <person name="Frisvad J.C."/>
            <person name="Nybo J.L."/>
            <person name="Theobald S."/>
            <person name="Kildgaard S."/>
            <person name="Isbrandt T."/>
            <person name="Kuo A."/>
            <person name="Sato A."/>
            <person name="Lyhne E.K."/>
            <person name="Kogle M.E."/>
            <person name="Wiebenga A."/>
            <person name="Kun R.S."/>
            <person name="Lubbers R.J."/>
            <person name="Makela M.R."/>
            <person name="Barry K."/>
            <person name="Chovatia M."/>
            <person name="Clum A."/>
            <person name="Daum C."/>
            <person name="Haridas S."/>
            <person name="He G."/>
            <person name="LaButti K."/>
            <person name="Lipzen A."/>
            <person name="Mondo S."/>
            <person name="Riley R."/>
            <person name="Salamov A."/>
            <person name="Simmons B.A."/>
            <person name="Magnuson J.K."/>
            <person name="Henrissat B."/>
            <person name="Mortensen U.H."/>
            <person name="Larsen T.O."/>
            <person name="Devries R.P."/>
            <person name="Grigoriev I.V."/>
            <person name="Machida M."/>
            <person name="Baker S.E."/>
            <person name="Andersen M.R."/>
        </authorList>
    </citation>
    <scope>NUCLEOTIDE SEQUENCE [LARGE SCALE GENOMIC DNA]</scope>
    <source>
        <strain evidence="12 13">IBT 29228</strain>
    </source>
</reference>
<dbReference type="SMART" id="SM00636">
    <property type="entry name" value="Glyco_18"/>
    <property type="match status" value="1"/>
</dbReference>
<dbReference type="InterPro" id="IPR001579">
    <property type="entry name" value="Glyco_hydro_18_chit_AS"/>
</dbReference>
<accession>A0A5N7BDU5</accession>
<protein>
    <recommendedName>
        <fullName evidence="3">chitinase</fullName>
        <ecNumber evidence="3">3.2.1.14</ecNumber>
    </recommendedName>
</protein>
<dbReference type="Pfam" id="PF00704">
    <property type="entry name" value="Glyco_hydro_18"/>
    <property type="match status" value="1"/>
</dbReference>
<evidence type="ECO:0000256" key="6">
    <source>
        <dbReference type="ARBA" id="ARBA00023277"/>
    </source>
</evidence>
<evidence type="ECO:0000313" key="12">
    <source>
        <dbReference type="EMBL" id="KAE8379951.1"/>
    </source>
</evidence>
<dbReference type="SUPFAM" id="SSF51445">
    <property type="entry name" value="(Trans)glycosidases"/>
    <property type="match status" value="1"/>
</dbReference>
<dbReference type="Gene3D" id="3.20.20.80">
    <property type="entry name" value="Glycosidases"/>
    <property type="match status" value="1"/>
</dbReference>
<evidence type="ECO:0000313" key="13">
    <source>
        <dbReference type="Proteomes" id="UP000326198"/>
    </source>
</evidence>
<dbReference type="PANTHER" id="PTHR11177">
    <property type="entry name" value="CHITINASE"/>
    <property type="match status" value="1"/>
</dbReference>
<dbReference type="GO" id="GO:0005576">
    <property type="term" value="C:extracellular region"/>
    <property type="evidence" value="ECO:0007669"/>
    <property type="project" value="TreeGrafter"/>
</dbReference>
<dbReference type="Gene3D" id="3.10.50.10">
    <property type="match status" value="1"/>
</dbReference>
<keyword evidence="7 9" id="KW-0326">Glycosidase</keyword>
<keyword evidence="8" id="KW-0624">Polysaccharide degradation</keyword>
<evidence type="ECO:0000256" key="5">
    <source>
        <dbReference type="ARBA" id="ARBA00023024"/>
    </source>
</evidence>
<evidence type="ECO:0000256" key="7">
    <source>
        <dbReference type="ARBA" id="ARBA00023295"/>
    </source>
</evidence>
<evidence type="ECO:0000259" key="11">
    <source>
        <dbReference type="PROSITE" id="PS51910"/>
    </source>
</evidence>
<keyword evidence="5" id="KW-0146">Chitin degradation</keyword>
<dbReference type="GO" id="GO:0008061">
    <property type="term" value="F:chitin binding"/>
    <property type="evidence" value="ECO:0007669"/>
    <property type="project" value="InterPro"/>
</dbReference>
<dbReference type="InterPro" id="IPR011583">
    <property type="entry name" value="Chitinase_II/V-like_cat"/>
</dbReference>
<feature type="chain" id="PRO_5025017312" description="chitinase" evidence="10">
    <location>
        <begin position="25"/>
        <end position="398"/>
    </location>
</feature>
<evidence type="ECO:0000256" key="2">
    <source>
        <dbReference type="ARBA" id="ARBA00008682"/>
    </source>
</evidence>
<dbReference type="InterPro" id="IPR017853">
    <property type="entry name" value="GH"/>
</dbReference>
<keyword evidence="10" id="KW-0732">Signal</keyword>